<dbReference type="SUPFAM" id="SSF47769">
    <property type="entry name" value="SAM/Pointed domain"/>
    <property type="match status" value="1"/>
</dbReference>
<dbReference type="InterPro" id="IPR001660">
    <property type="entry name" value="SAM"/>
</dbReference>
<evidence type="ECO:0000313" key="4">
    <source>
        <dbReference type="EMBL" id="KAK3013322.1"/>
    </source>
</evidence>
<feature type="domain" description="SAM" evidence="3">
    <location>
        <begin position="342"/>
        <end position="386"/>
    </location>
</feature>
<evidence type="ECO:0000313" key="5">
    <source>
        <dbReference type="Proteomes" id="UP001188597"/>
    </source>
</evidence>
<accession>A0AA89ASB6</accession>
<feature type="compositionally biased region" description="Basic and acidic residues" evidence="2">
    <location>
        <begin position="124"/>
        <end position="150"/>
    </location>
</feature>
<gene>
    <name evidence="4" type="ORF">RJ639_009293</name>
</gene>
<evidence type="ECO:0000256" key="2">
    <source>
        <dbReference type="SAM" id="MobiDB-lite"/>
    </source>
</evidence>
<feature type="compositionally biased region" description="Basic and acidic residues" evidence="2">
    <location>
        <begin position="40"/>
        <end position="58"/>
    </location>
</feature>
<dbReference type="Pfam" id="PF00536">
    <property type="entry name" value="SAM_1"/>
    <property type="match status" value="1"/>
</dbReference>
<dbReference type="Proteomes" id="UP001188597">
    <property type="component" value="Unassembled WGS sequence"/>
</dbReference>
<organism evidence="4 5">
    <name type="scientific">Escallonia herrerae</name>
    <dbReference type="NCBI Taxonomy" id="1293975"/>
    <lineage>
        <taxon>Eukaryota</taxon>
        <taxon>Viridiplantae</taxon>
        <taxon>Streptophyta</taxon>
        <taxon>Embryophyta</taxon>
        <taxon>Tracheophyta</taxon>
        <taxon>Spermatophyta</taxon>
        <taxon>Magnoliopsida</taxon>
        <taxon>eudicotyledons</taxon>
        <taxon>Gunneridae</taxon>
        <taxon>Pentapetalae</taxon>
        <taxon>asterids</taxon>
        <taxon>campanulids</taxon>
        <taxon>Escalloniales</taxon>
        <taxon>Escalloniaceae</taxon>
        <taxon>Escallonia</taxon>
    </lineage>
</organism>
<protein>
    <recommendedName>
        <fullName evidence="3">SAM domain-containing protein</fullName>
    </recommendedName>
</protein>
<dbReference type="Gene3D" id="1.10.150.50">
    <property type="entry name" value="Transcription Factor, Ets-1"/>
    <property type="match status" value="1"/>
</dbReference>
<feature type="region of interest" description="Disordered" evidence="2">
    <location>
        <begin position="24"/>
        <end position="65"/>
    </location>
</feature>
<feature type="region of interest" description="Disordered" evidence="2">
    <location>
        <begin position="253"/>
        <end position="275"/>
    </location>
</feature>
<proteinExistence type="predicted"/>
<feature type="compositionally biased region" description="Basic and acidic residues" evidence="2">
    <location>
        <begin position="167"/>
        <end position="214"/>
    </location>
</feature>
<dbReference type="AlphaFoldDB" id="A0AA89ASB6"/>
<comment type="caution">
    <text evidence="4">The sequence shown here is derived from an EMBL/GenBank/DDBJ whole genome shotgun (WGS) entry which is preliminary data.</text>
</comment>
<sequence length="494" mass="55940">MAETSRSRVTITLGRSGQVVKRVSDSAYSDASPAVGSKRSVRDRLGSKGDANSKRQRGDSGSFSVNAAYGADDASLGKDDLRFKILRKNATQSDGLQNGMDLREILSRPARPSTTSPRIQQHMVEARDGRLHMPESRDSRQQMPESRDSRQQMPEPRTSRQQMLEPRNGRERMSELPDVRRHMPELSDVRQRMPEPKDVGRRMPEPKDVSRRMPEPTYSSIMGRIPSTRSVDALTDPSRNSYSPWTLDRLRRRSPDPVLRTSRALSPPRSEEELQRRPLMRTYEDVRTSTYMSKDALDLSRPMVNPSYMAKTALTATHAKPVAPLPFPPSGVAQKSSYPQVGEHPTVEGLLHSLGLGKYIINFKHEEVDMTVLRQMGDRDLKELGIPMLVLETTSENLGAEEKDSASSSIAFQTASVTWGERLLSPCEKLMQLSWWNYNLIFLKIFRKSIDFGFENCPQEKQMQWMGTRNGMWMADAIILLECTALSKPNIEFL</sequence>
<keyword evidence="1" id="KW-0677">Repeat</keyword>
<dbReference type="EMBL" id="JAVXUP010001306">
    <property type="protein sequence ID" value="KAK3013322.1"/>
    <property type="molecule type" value="Genomic_DNA"/>
</dbReference>
<keyword evidence="5" id="KW-1185">Reference proteome</keyword>
<feature type="region of interest" description="Disordered" evidence="2">
    <location>
        <begin position="108"/>
        <end position="223"/>
    </location>
</feature>
<name>A0AA89ASB6_9ASTE</name>
<dbReference type="PANTHER" id="PTHR10627">
    <property type="entry name" value="SCP160"/>
    <property type="match status" value="1"/>
</dbReference>
<evidence type="ECO:0000256" key="1">
    <source>
        <dbReference type="ARBA" id="ARBA00022737"/>
    </source>
</evidence>
<evidence type="ECO:0000259" key="3">
    <source>
        <dbReference type="PROSITE" id="PS50105"/>
    </source>
</evidence>
<dbReference type="PROSITE" id="PS50105">
    <property type="entry name" value="SAM_DOMAIN"/>
    <property type="match status" value="1"/>
</dbReference>
<reference evidence="4" key="1">
    <citation type="submission" date="2022-12" db="EMBL/GenBank/DDBJ databases">
        <title>Draft genome assemblies for two species of Escallonia (Escalloniales).</title>
        <authorList>
            <person name="Chanderbali A."/>
            <person name="Dervinis C."/>
            <person name="Anghel I."/>
            <person name="Soltis D."/>
            <person name="Soltis P."/>
            <person name="Zapata F."/>
        </authorList>
    </citation>
    <scope>NUCLEOTIDE SEQUENCE</scope>
    <source>
        <strain evidence="4">UCBG64.0493</strain>
        <tissue evidence="4">Leaf</tissue>
    </source>
</reference>
<dbReference type="InterPro" id="IPR013761">
    <property type="entry name" value="SAM/pointed_sf"/>
</dbReference>
<dbReference type="PANTHER" id="PTHR10627:SF74">
    <property type="entry name" value="OS08G0526500 PROTEIN"/>
    <property type="match status" value="1"/>
</dbReference>